<dbReference type="InterPro" id="IPR029033">
    <property type="entry name" value="His_PPase_superfam"/>
</dbReference>
<dbReference type="RefSeq" id="WP_011366816.1">
    <property type="nucleotide sequence ID" value="NC_007519.1"/>
</dbReference>
<dbReference type="GO" id="GO:0005829">
    <property type="term" value="C:cytosol"/>
    <property type="evidence" value="ECO:0007669"/>
    <property type="project" value="TreeGrafter"/>
</dbReference>
<organism evidence="4 5">
    <name type="scientific">Oleidesulfovibrio alaskensis (strain ATCC BAA-1058 / DSM 17464 / G20)</name>
    <name type="common">Desulfovibrio alaskensis</name>
    <dbReference type="NCBI Taxonomy" id="207559"/>
    <lineage>
        <taxon>Bacteria</taxon>
        <taxon>Pseudomonadati</taxon>
        <taxon>Thermodesulfobacteriota</taxon>
        <taxon>Desulfovibrionia</taxon>
        <taxon>Desulfovibrionales</taxon>
        <taxon>Desulfovibrionaceae</taxon>
        <taxon>Oleidesulfovibrio</taxon>
    </lineage>
</organism>
<dbReference type="GO" id="GO:0004331">
    <property type="term" value="F:fructose-2,6-bisphosphate 2-phosphatase activity"/>
    <property type="evidence" value="ECO:0007669"/>
    <property type="project" value="TreeGrafter"/>
</dbReference>
<keyword evidence="5" id="KW-1185">Reference proteome</keyword>
<dbReference type="CDD" id="cd07067">
    <property type="entry name" value="HP_PGM_like"/>
    <property type="match status" value="1"/>
</dbReference>
<protein>
    <submittedName>
        <fullName evidence="4">Phosphoglycerate mutase</fullName>
    </submittedName>
</protein>
<accession>Q314V9</accession>
<feature type="binding site" evidence="3">
    <location>
        <position position="58"/>
    </location>
    <ligand>
        <name>substrate</name>
    </ligand>
</feature>
<dbReference type="eggNOG" id="COG0406">
    <property type="taxonomic scope" value="Bacteria"/>
</dbReference>
<dbReference type="InterPro" id="IPR013078">
    <property type="entry name" value="His_Pase_superF_clade-1"/>
</dbReference>
<feature type="active site" description="Tele-phosphohistidine intermediate" evidence="2">
    <location>
        <position position="9"/>
    </location>
</feature>
<sequence>MMEFLLIRHASTPWNEEKRIQGQKDIPLSPQGVLQARGWCNTLQRVLWSRVLCSDLQRAVDTAHSVNNGRESIISTDRRLREQDWGRWTGCTIDELHGRHAAEVRLQENAGWNFRPPGGESRTEVLRRTLDCLEETARNAAQSRTAPVLVVTHLGVIKCLVTHLMELSFTPDEPSPVKKRALHRIGWDGRTFTLLERNRDL</sequence>
<dbReference type="PIRSF" id="PIRSF000709">
    <property type="entry name" value="6PFK_2-Ptase"/>
    <property type="match status" value="1"/>
</dbReference>
<feature type="active site" description="Proton donor/acceptor" evidence="2">
    <location>
        <position position="82"/>
    </location>
</feature>
<dbReference type="AlphaFoldDB" id="Q314V9"/>
<dbReference type="Proteomes" id="UP000002710">
    <property type="component" value="Chromosome"/>
</dbReference>
<evidence type="ECO:0000256" key="3">
    <source>
        <dbReference type="PIRSR" id="PIRSR613078-2"/>
    </source>
</evidence>
<dbReference type="KEGG" id="dde:Dde_0736"/>
<keyword evidence="1" id="KW-0378">Hydrolase</keyword>
<dbReference type="GO" id="GO:0045820">
    <property type="term" value="P:negative regulation of glycolytic process"/>
    <property type="evidence" value="ECO:0007669"/>
    <property type="project" value="TreeGrafter"/>
</dbReference>
<feature type="binding site" evidence="3">
    <location>
        <begin position="8"/>
        <end position="15"/>
    </location>
    <ligand>
        <name>substrate</name>
    </ligand>
</feature>
<dbReference type="Pfam" id="PF00300">
    <property type="entry name" value="His_Phos_1"/>
    <property type="match status" value="1"/>
</dbReference>
<dbReference type="EMBL" id="CP000112">
    <property type="protein sequence ID" value="ABB37537.2"/>
    <property type="molecule type" value="Genomic_DNA"/>
</dbReference>
<gene>
    <name evidence="4" type="ordered locus">Dde_0736</name>
</gene>
<dbReference type="SUPFAM" id="SSF53254">
    <property type="entry name" value="Phosphoglycerate mutase-like"/>
    <property type="match status" value="1"/>
</dbReference>
<dbReference type="InterPro" id="IPR051695">
    <property type="entry name" value="Phosphoglycerate_Mutase"/>
</dbReference>
<evidence type="ECO:0000256" key="2">
    <source>
        <dbReference type="PIRSR" id="PIRSR613078-1"/>
    </source>
</evidence>
<name>Q314V9_OLEA2</name>
<evidence type="ECO:0000313" key="4">
    <source>
        <dbReference type="EMBL" id="ABB37537.2"/>
    </source>
</evidence>
<reference evidence="4 5" key="1">
    <citation type="journal article" date="2011" name="J. Bacteriol.">
        <title>Complete genome sequence and updated annotation of Desulfovibrio alaskensis G20.</title>
        <authorList>
            <person name="Hauser L.J."/>
            <person name="Land M.L."/>
            <person name="Brown S.D."/>
            <person name="Larimer F."/>
            <person name="Keller K.L."/>
            <person name="Rapp-Giles B.J."/>
            <person name="Price M.N."/>
            <person name="Lin M."/>
            <person name="Bruce D.C."/>
            <person name="Detter J.C."/>
            <person name="Tapia R."/>
            <person name="Han C.S."/>
            <person name="Goodwin L.A."/>
            <person name="Cheng J.F."/>
            <person name="Pitluck S."/>
            <person name="Copeland A."/>
            <person name="Lucas S."/>
            <person name="Nolan M."/>
            <person name="Lapidus A.L."/>
            <person name="Palumbo A.V."/>
            <person name="Wall J.D."/>
        </authorList>
    </citation>
    <scope>NUCLEOTIDE SEQUENCE [LARGE SCALE GENOMIC DNA]</scope>
    <source>
        <strain evidence="5">ATCC BAA 1058 / DSM 17464 / G20</strain>
    </source>
</reference>
<evidence type="ECO:0000256" key="1">
    <source>
        <dbReference type="ARBA" id="ARBA00022801"/>
    </source>
</evidence>
<dbReference type="PANTHER" id="PTHR46517">
    <property type="entry name" value="FRUCTOSE-2,6-BISPHOSPHATASE TIGAR"/>
    <property type="match status" value="1"/>
</dbReference>
<dbReference type="STRING" id="207559.Dde_0736"/>
<evidence type="ECO:0000313" key="5">
    <source>
        <dbReference type="Proteomes" id="UP000002710"/>
    </source>
</evidence>
<dbReference type="PANTHER" id="PTHR46517:SF1">
    <property type="entry name" value="FRUCTOSE-2,6-BISPHOSPHATASE TIGAR"/>
    <property type="match status" value="1"/>
</dbReference>
<dbReference type="HOGENOM" id="CLU_033323_9_4_7"/>
<dbReference type="Gene3D" id="3.40.50.1240">
    <property type="entry name" value="Phosphoglycerate mutase-like"/>
    <property type="match status" value="1"/>
</dbReference>
<dbReference type="SMART" id="SM00855">
    <property type="entry name" value="PGAM"/>
    <property type="match status" value="1"/>
</dbReference>
<dbReference type="GO" id="GO:0043456">
    <property type="term" value="P:regulation of pentose-phosphate shunt"/>
    <property type="evidence" value="ECO:0007669"/>
    <property type="project" value="TreeGrafter"/>
</dbReference>
<proteinExistence type="predicted"/>